<sequence length="56" mass="6492">MSERLKCMINARSLHYQCVQTGVRHIYVSCPEFSQYEEIVVHSSIISGMICSFCEF</sequence>
<reference evidence="1 2" key="1">
    <citation type="journal article" date="2012" name="BMC Genomics">
        <title>Comparative genomic analysis and phylogenetic position of Theileria equi.</title>
        <authorList>
            <person name="Kappmeyer L.S."/>
            <person name="Thiagarajan M."/>
            <person name="Herndon D.R."/>
            <person name="Ramsay J.D."/>
            <person name="Caler E."/>
            <person name="Djikeng A."/>
            <person name="Gillespie J.J."/>
            <person name="Lau A.O."/>
            <person name="Roalson E.H."/>
            <person name="Silva J.C."/>
            <person name="Silva M.G."/>
            <person name="Suarez C.E."/>
            <person name="Ueti M.W."/>
            <person name="Nene V.M."/>
            <person name="Mealey R.H."/>
            <person name="Knowles D.P."/>
            <person name="Brayton K.A."/>
        </authorList>
    </citation>
    <scope>NUCLEOTIDE SEQUENCE [LARGE SCALE GENOMIC DNA]</scope>
    <source>
        <strain evidence="1 2">WA</strain>
    </source>
</reference>
<name>L0B1A7_THEEQ</name>
<dbReference type="RefSeq" id="XP_004831281.1">
    <property type="nucleotide sequence ID" value="XM_004831224.1"/>
</dbReference>
<keyword evidence="2" id="KW-1185">Reference proteome</keyword>
<gene>
    <name evidence="1" type="ORF">BEWA_010310</name>
</gene>
<evidence type="ECO:0000313" key="2">
    <source>
        <dbReference type="Proteomes" id="UP000031512"/>
    </source>
</evidence>
<dbReference type="EMBL" id="CP001670">
    <property type="protein sequence ID" value="AFZ81615.1"/>
    <property type="molecule type" value="Genomic_DNA"/>
</dbReference>
<dbReference type="GeneID" id="15806272"/>
<protein>
    <submittedName>
        <fullName evidence="1">Uncharacterized protein</fullName>
    </submittedName>
</protein>
<accession>L0B1A7</accession>
<evidence type="ECO:0000313" key="1">
    <source>
        <dbReference type="EMBL" id="AFZ81615.1"/>
    </source>
</evidence>
<dbReference type="Proteomes" id="UP000031512">
    <property type="component" value="Chromosome 3"/>
</dbReference>
<proteinExistence type="predicted"/>
<organism evidence="1 2">
    <name type="scientific">Theileria equi strain WA</name>
    <dbReference type="NCBI Taxonomy" id="1537102"/>
    <lineage>
        <taxon>Eukaryota</taxon>
        <taxon>Sar</taxon>
        <taxon>Alveolata</taxon>
        <taxon>Apicomplexa</taxon>
        <taxon>Aconoidasida</taxon>
        <taxon>Piroplasmida</taxon>
        <taxon>Theileriidae</taxon>
        <taxon>Theileria</taxon>
    </lineage>
</organism>
<dbReference type="AlphaFoldDB" id="L0B1A7"/>
<dbReference type="VEuPathDB" id="PiroplasmaDB:BEWA_010310"/>
<dbReference type="KEGG" id="beq:BEWA_010310"/>